<keyword evidence="3 6" id="KW-0328">Glycosyltransferase</keyword>
<feature type="domain" description="Phosphoribosyltransferase" evidence="7">
    <location>
        <begin position="57"/>
        <end position="162"/>
    </location>
</feature>
<dbReference type="GO" id="GO:0044205">
    <property type="term" value="P:'de novo' UMP biosynthetic process"/>
    <property type="evidence" value="ECO:0007669"/>
    <property type="project" value="UniProtKB-UniRule"/>
</dbReference>
<dbReference type="InterPro" id="IPR004467">
    <property type="entry name" value="Or_phspho_trans_dom"/>
</dbReference>
<feature type="binding site" description="in other chain" evidence="6">
    <location>
        <position position="97"/>
    </location>
    <ligand>
        <name>5-phospho-alpha-D-ribose 1-diphosphate</name>
        <dbReference type="ChEBI" id="CHEBI:58017"/>
        <note>ligand shared between dimeric partners</note>
    </ligand>
</feature>
<dbReference type="HAMAP" id="MF_01208">
    <property type="entry name" value="PyrE"/>
    <property type="match status" value="1"/>
</dbReference>
<protein>
    <recommendedName>
        <fullName evidence="2 6">Orotate phosphoribosyltransferase</fullName>
        <shortName evidence="6">OPRT</shortName>
        <shortName evidence="6">OPRTase</shortName>
        <ecNumber evidence="2 6">2.4.2.10</ecNumber>
    </recommendedName>
</protein>
<dbReference type="InterPro" id="IPR023031">
    <property type="entry name" value="OPRT"/>
</dbReference>
<feature type="binding site" evidence="6">
    <location>
        <position position="154"/>
    </location>
    <ligand>
        <name>orotate</name>
        <dbReference type="ChEBI" id="CHEBI:30839"/>
    </ligand>
</feature>
<comment type="function">
    <text evidence="6">Catalyzes the transfer of a ribosyl phosphate group from 5-phosphoribose 1-diphosphate to orotate, leading to the formation of orotidine monophosphate (OMP).</text>
</comment>
<evidence type="ECO:0000256" key="6">
    <source>
        <dbReference type="HAMAP-Rule" id="MF_01208"/>
    </source>
</evidence>
<dbReference type="EC" id="2.4.2.10" evidence="2 6"/>
<dbReference type="AlphaFoldDB" id="Q3SAD2"/>
<gene>
    <name evidence="6 8" type="primary">pyrE</name>
</gene>
<dbReference type="Gene3D" id="3.40.50.2020">
    <property type="match status" value="1"/>
</dbReference>
<accession>Q3SAD2</accession>
<dbReference type="GO" id="GO:0000287">
    <property type="term" value="F:magnesium ion binding"/>
    <property type="evidence" value="ECO:0007669"/>
    <property type="project" value="UniProtKB-UniRule"/>
</dbReference>
<keyword evidence="4 6" id="KW-0808">Transferase</keyword>
<reference evidence="8" key="1">
    <citation type="submission" date="2005-07" db="EMBL/GenBank/DDBJ databases">
        <title>A hyperthermophilic lifestyle for uncultured Archaea of the DHVE2 lineage: evidence from environmental genomics.</title>
        <authorList>
            <person name="Moussard H."/>
            <person name="Hennecke G."/>
            <person name="Moreira D."/>
            <person name="Jouffe V."/>
            <person name="Lopez-Garcia P."/>
            <person name="Jeanthon C."/>
        </authorList>
    </citation>
    <scope>NUCLEOTIDE SEQUENCE</scope>
</reference>
<dbReference type="CDD" id="cd06223">
    <property type="entry name" value="PRTases_typeI"/>
    <property type="match status" value="1"/>
</dbReference>
<dbReference type="UniPathway" id="UPA00070">
    <property type="reaction ID" value="UER00119"/>
</dbReference>
<feature type="binding site" evidence="6">
    <location>
        <position position="126"/>
    </location>
    <ligand>
        <name>orotate</name>
        <dbReference type="ChEBI" id="CHEBI:30839"/>
    </ligand>
</feature>
<comment type="pathway">
    <text evidence="1 6">Pyrimidine metabolism; UMP biosynthesis via de novo pathway; UMP from orotate: step 1/2.</text>
</comment>
<dbReference type="PANTHER" id="PTHR19278">
    <property type="entry name" value="OROTATE PHOSPHORIBOSYLTRANSFERASE"/>
    <property type="match status" value="1"/>
</dbReference>
<dbReference type="NCBIfam" id="TIGR00336">
    <property type="entry name" value="pyrE"/>
    <property type="match status" value="1"/>
</dbReference>
<dbReference type="SUPFAM" id="SSF53271">
    <property type="entry name" value="PRTase-like"/>
    <property type="match status" value="1"/>
</dbReference>
<dbReference type="Pfam" id="PF00156">
    <property type="entry name" value="Pribosyltran"/>
    <property type="match status" value="1"/>
</dbReference>
<dbReference type="GO" id="GO:0004588">
    <property type="term" value="F:orotate phosphoribosyltransferase activity"/>
    <property type="evidence" value="ECO:0007669"/>
    <property type="project" value="UniProtKB-UniRule"/>
</dbReference>
<keyword evidence="6" id="KW-0460">Magnesium</keyword>
<proteinExistence type="inferred from homology"/>
<dbReference type="EMBL" id="DQ118403">
    <property type="protein sequence ID" value="AAZ32450.1"/>
    <property type="molecule type" value="Genomic_DNA"/>
</dbReference>
<sequence>MSNCFLSVFSFPIMLKEKLIECGAITFGDFTLASGKKSKYYVDIKKASTKHEILEMMGNMLAEHVRGDMLAGVELGAVPLVAITAVNAKRDYLIIRKEKKGYGTSKLIEGAYEPGTEVDIIEDVVTTGGSVLRAIRILRDAGLKVNRVICVVDREEGGKENLEKEGVELISLVKARELL</sequence>
<dbReference type="GO" id="GO:0019856">
    <property type="term" value="P:pyrimidine nucleobase biosynthetic process"/>
    <property type="evidence" value="ECO:0007669"/>
    <property type="project" value="TreeGrafter"/>
</dbReference>
<dbReference type="InterPro" id="IPR000836">
    <property type="entry name" value="PRTase_dom"/>
</dbReference>
<evidence type="ECO:0000256" key="2">
    <source>
        <dbReference type="ARBA" id="ARBA00011971"/>
    </source>
</evidence>
<comment type="caution">
    <text evidence="6">Lacks conserved residue(s) required for the propagation of feature annotation.</text>
</comment>
<comment type="similarity">
    <text evidence="6">Belongs to the purine/pyrimidine phosphoribosyltransferase family. PyrE subfamily.</text>
</comment>
<comment type="subunit">
    <text evidence="6">Homodimer.</text>
</comment>
<feature type="binding site" evidence="6">
    <location>
        <position position="96"/>
    </location>
    <ligand>
        <name>5-phospho-alpha-D-ribose 1-diphosphate</name>
        <dbReference type="ChEBI" id="CHEBI:58017"/>
        <note>ligand shared between dimeric partners</note>
    </ligand>
</feature>
<evidence type="ECO:0000256" key="4">
    <source>
        <dbReference type="ARBA" id="ARBA00022679"/>
    </source>
</evidence>
<name>Q3SAD2_9EURY</name>
<keyword evidence="5 6" id="KW-0665">Pyrimidine biosynthesis</keyword>
<organism evidence="8">
    <name type="scientific">uncultured euryarchaeote Alv-FOS1</name>
    <dbReference type="NCBI Taxonomy" id="337892"/>
    <lineage>
        <taxon>Archaea</taxon>
        <taxon>Methanobacteriati</taxon>
        <taxon>Methanobacteriota</taxon>
        <taxon>environmental samples</taxon>
    </lineage>
</organism>
<evidence type="ECO:0000256" key="3">
    <source>
        <dbReference type="ARBA" id="ARBA00022676"/>
    </source>
</evidence>
<evidence type="ECO:0000256" key="1">
    <source>
        <dbReference type="ARBA" id="ARBA00004889"/>
    </source>
</evidence>
<evidence type="ECO:0000313" key="8">
    <source>
        <dbReference type="EMBL" id="AAZ32450.1"/>
    </source>
</evidence>
<dbReference type="PANTHER" id="PTHR19278:SF9">
    <property type="entry name" value="URIDINE 5'-MONOPHOSPHATE SYNTHASE"/>
    <property type="match status" value="1"/>
</dbReference>
<evidence type="ECO:0000259" key="7">
    <source>
        <dbReference type="Pfam" id="PF00156"/>
    </source>
</evidence>
<evidence type="ECO:0000256" key="5">
    <source>
        <dbReference type="ARBA" id="ARBA00022975"/>
    </source>
</evidence>
<dbReference type="InterPro" id="IPR029057">
    <property type="entry name" value="PRTase-like"/>
</dbReference>
<feature type="binding site" description="in other chain" evidence="6">
    <location>
        <begin position="122"/>
        <end position="130"/>
    </location>
    <ligand>
        <name>5-phospho-alpha-D-ribose 1-diphosphate</name>
        <dbReference type="ChEBI" id="CHEBI:58017"/>
        <note>ligand shared between dimeric partners</note>
    </ligand>
</feature>
<comment type="cofactor">
    <cofactor evidence="6">
        <name>Mg(2+)</name>
        <dbReference type="ChEBI" id="CHEBI:18420"/>
    </cofactor>
</comment>
<comment type="catalytic activity">
    <reaction evidence="6">
        <text>orotidine 5'-phosphate + diphosphate = orotate + 5-phospho-alpha-D-ribose 1-diphosphate</text>
        <dbReference type="Rhea" id="RHEA:10380"/>
        <dbReference type="ChEBI" id="CHEBI:30839"/>
        <dbReference type="ChEBI" id="CHEBI:33019"/>
        <dbReference type="ChEBI" id="CHEBI:57538"/>
        <dbReference type="ChEBI" id="CHEBI:58017"/>
        <dbReference type="EC" id="2.4.2.10"/>
    </reaction>
</comment>
<feature type="binding site" evidence="6">
    <location>
        <position position="100"/>
    </location>
    <ligand>
        <name>5-phospho-alpha-D-ribose 1-diphosphate</name>
        <dbReference type="ChEBI" id="CHEBI:58017"/>
        <note>ligand shared between dimeric partners</note>
    </ligand>
</feature>